<evidence type="ECO:0000313" key="5">
    <source>
        <dbReference type="Proteomes" id="UP001183604"/>
    </source>
</evidence>
<evidence type="ECO:0000259" key="1">
    <source>
        <dbReference type="Pfam" id="PF13521"/>
    </source>
</evidence>
<dbReference type="Pfam" id="PF13521">
    <property type="entry name" value="AAA_28"/>
    <property type="match status" value="1"/>
</dbReference>
<dbReference type="Proteomes" id="UP001183604">
    <property type="component" value="Unassembled WGS sequence"/>
</dbReference>
<dbReference type="RefSeq" id="WP_270123474.1">
    <property type="nucleotide sequence ID" value="NZ_BAAAOM010000001.1"/>
</dbReference>
<dbReference type="EMBL" id="JAVDYD010000001">
    <property type="protein sequence ID" value="MDR7341540.1"/>
    <property type="molecule type" value="Genomic_DNA"/>
</dbReference>
<dbReference type="EMBL" id="JAPZVQ010000012">
    <property type="protein sequence ID" value="MDA1386986.1"/>
    <property type="molecule type" value="Genomic_DNA"/>
</dbReference>
<reference evidence="2" key="1">
    <citation type="submission" date="2022-12" db="EMBL/GenBank/DDBJ databases">
        <title>Gycomyces niveus sp.nov., a novel actinomycete isolated from soil in Shouguang.</title>
        <authorList>
            <person name="Yang X."/>
        </authorList>
    </citation>
    <scope>NUCLEOTIDE SEQUENCE</scope>
    <source>
        <strain evidence="2">DSM 44724</strain>
    </source>
</reference>
<dbReference type="Proteomes" id="UP001145799">
    <property type="component" value="Unassembled WGS sequence"/>
</dbReference>
<dbReference type="InterPro" id="IPR027417">
    <property type="entry name" value="P-loop_NTPase"/>
</dbReference>
<sequence>MRRFILTGAPGAGKTTVARILAEAGHTVIPEAATDLIEAAQAAGEDAPWERPDFCEAIAALQRERQRAADALPGPAQFFDRSPVCALALARFTGHPVGPVLTAALTHAATVYQPRVFLFDLLGAITPTPVRRISIDDARRFERVHVDAYTEHGYRITRIPADTPRARAQRLLDLVKDTPVD</sequence>
<evidence type="ECO:0000313" key="4">
    <source>
        <dbReference type="Proteomes" id="UP001145799"/>
    </source>
</evidence>
<evidence type="ECO:0000313" key="2">
    <source>
        <dbReference type="EMBL" id="MDA1386986.1"/>
    </source>
</evidence>
<feature type="domain" description="NadR/Ttd14 AAA" evidence="1">
    <location>
        <begin position="3"/>
        <end position="163"/>
    </location>
</feature>
<gene>
    <name evidence="3" type="ORF">J2S69_005259</name>
    <name evidence="2" type="ORF">O2L01_18455</name>
</gene>
<keyword evidence="5" id="KW-1185">Reference proteome</keyword>
<accession>A0A9X3SZ49</accession>
<proteinExistence type="predicted"/>
<dbReference type="Gene3D" id="3.40.50.300">
    <property type="entry name" value="P-loop containing nucleotide triphosphate hydrolases"/>
    <property type="match status" value="1"/>
</dbReference>
<dbReference type="AlphaFoldDB" id="A0A9X3SZ49"/>
<reference evidence="3 5" key="2">
    <citation type="submission" date="2023-07" db="EMBL/GenBank/DDBJ databases">
        <title>Sequencing the genomes of 1000 actinobacteria strains.</title>
        <authorList>
            <person name="Klenk H.-P."/>
        </authorList>
    </citation>
    <scope>NUCLEOTIDE SEQUENCE [LARGE SCALE GENOMIC DNA]</scope>
    <source>
        <strain evidence="3 5">DSM 44724</strain>
    </source>
</reference>
<protein>
    <submittedName>
        <fullName evidence="2 3">ATPase</fullName>
    </submittedName>
</protein>
<evidence type="ECO:0000313" key="3">
    <source>
        <dbReference type="EMBL" id="MDR7341540.1"/>
    </source>
</evidence>
<dbReference type="SUPFAM" id="SSF52540">
    <property type="entry name" value="P-loop containing nucleoside triphosphate hydrolases"/>
    <property type="match status" value="1"/>
</dbReference>
<name>A0A9X3SZ49_9ACTN</name>
<comment type="caution">
    <text evidence="2">The sequence shown here is derived from an EMBL/GenBank/DDBJ whole genome shotgun (WGS) entry which is preliminary data.</text>
</comment>
<organism evidence="2 4">
    <name type="scientific">Glycomyces lechevalierae</name>
    <dbReference type="NCBI Taxonomy" id="256034"/>
    <lineage>
        <taxon>Bacteria</taxon>
        <taxon>Bacillati</taxon>
        <taxon>Actinomycetota</taxon>
        <taxon>Actinomycetes</taxon>
        <taxon>Glycomycetales</taxon>
        <taxon>Glycomycetaceae</taxon>
        <taxon>Glycomyces</taxon>
    </lineage>
</organism>
<dbReference type="InterPro" id="IPR038727">
    <property type="entry name" value="NadR/Ttd14_AAA_dom"/>
</dbReference>